<dbReference type="InterPro" id="IPR016137">
    <property type="entry name" value="RGS"/>
</dbReference>
<dbReference type="InterPro" id="IPR044926">
    <property type="entry name" value="RGS_subdomain_2"/>
</dbReference>
<keyword evidence="16" id="KW-1185">Reference proteome</keyword>
<dbReference type="AlphaFoldDB" id="A0A669E0F7"/>
<comment type="similarity">
    <text evidence="1 10">Belongs to the protein kinase superfamily. AGC Ser/Thr protein kinase family. GPRK subfamily.</text>
</comment>
<feature type="domain" description="RGS" evidence="13">
    <location>
        <begin position="128"/>
        <end position="165"/>
    </location>
</feature>
<evidence type="ECO:0000256" key="4">
    <source>
        <dbReference type="ARBA" id="ARBA00022679"/>
    </source>
</evidence>
<dbReference type="PANTHER" id="PTHR24355">
    <property type="entry name" value="G PROTEIN-COUPLED RECEPTOR KINASE/RIBOSOMAL PROTEIN S6 KINASE"/>
    <property type="match status" value="1"/>
</dbReference>
<gene>
    <name evidence="15" type="primary">grk5</name>
</gene>
<dbReference type="PROSITE" id="PS00108">
    <property type="entry name" value="PROTEIN_KINASE_ST"/>
    <property type="match status" value="1"/>
</dbReference>
<dbReference type="InterPro" id="IPR011009">
    <property type="entry name" value="Kinase-like_dom_sf"/>
</dbReference>
<dbReference type="GO" id="GO:0007507">
    <property type="term" value="P:heart development"/>
    <property type="evidence" value="ECO:0007669"/>
    <property type="project" value="Ensembl"/>
</dbReference>
<keyword evidence="3" id="KW-0597">Phosphoprotein</keyword>
<dbReference type="PRINTS" id="PR00717">
    <property type="entry name" value="GPCRKINASE"/>
</dbReference>
<feature type="domain" description="AGC-kinase C-terminal" evidence="14">
    <location>
        <begin position="442"/>
        <end position="507"/>
    </location>
</feature>
<dbReference type="GO" id="GO:0030177">
    <property type="term" value="P:positive regulation of Wnt signaling pathway"/>
    <property type="evidence" value="ECO:0007669"/>
    <property type="project" value="Ensembl"/>
</dbReference>
<dbReference type="PROSITE" id="PS00107">
    <property type="entry name" value="PROTEIN_KINASE_ATP"/>
    <property type="match status" value="1"/>
</dbReference>
<dbReference type="SMART" id="SM00220">
    <property type="entry name" value="S_TKc"/>
    <property type="match status" value="1"/>
</dbReference>
<organism evidence="15 16">
    <name type="scientific">Oreochromis niloticus</name>
    <name type="common">Nile tilapia</name>
    <name type="synonym">Tilapia nilotica</name>
    <dbReference type="NCBI Taxonomy" id="8128"/>
    <lineage>
        <taxon>Eukaryota</taxon>
        <taxon>Metazoa</taxon>
        <taxon>Chordata</taxon>
        <taxon>Craniata</taxon>
        <taxon>Vertebrata</taxon>
        <taxon>Euteleostomi</taxon>
        <taxon>Actinopterygii</taxon>
        <taxon>Neopterygii</taxon>
        <taxon>Teleostei</taxon>
        <taxon>Neoteleostei</taxon>
        <taxon>Acanthomorphata</taxon>
        <taxon>Ovalentaria</taxon>
        <taxon>Cichlomorphae</taxon>
        <taxon>Cichliformes</taxon>
        <taxon>Cichlidae</taxon>
        <taxon>African cichlids</taxon>
        <taxon>Pseudocrenilabrinae</taxon>
        <taxon>Oreochromini</taxon>
        <taxon>Oreochromis</taxon>
    </lineage>
</organism>
<feature type="domain" description="Protein kinase" evidence="12">
    <location>
        <begin position="180"/>
        <end position="441"/>
    </location>
</feature>
<keyword evidence="4 10" id="KW-0808">Transferase</keyword>
<accession>A0A669E0F7</accession>
<evidence type="ECO:0000256" key="2">
    <source>
        <dbReference type="ARBA" id="ARBA00022527"/>
    </source>
</evidence>
<evidence type="ECO:0000256" key="7">
    <source>
        <dbReference type="ARBA" id="ARBA00022840"/>
    </source>
</evidence>
<dbReference type="Pfam" id="PF00615">
    <property type="entry name" value="RGS"/>
    <property type="match status" value="1"/>
</dbReference>
<dbReference type="Gene3D" id="1.10.167.10">
    <property type="entry name" value="Regulator of G-protein Signalling 4, domain 2"/>
    <property type="match status" value="1"/>
</dbReference>
<reference evidence="15" key="2">
    <citation type="submission" date="2025-08" db="UniProtKB">
        <authorList>
            <consortium name="Ensembl"/>
        </authorList>
    </citation>
    <scope>IDENTIFICATION</scope>
</reference>
<dbReference type="PROSITE" id="PS50011">
    <property type="entry name" value="PROTEIN_KINASE_DOM"/>
    <property type="match status" value="1"/>
</dbReference>
<feature type="active site" description="Proton acceptor" evidence="8">
    <location>
        <position position="305"/>
    </location>
</feature>
<feature type="binding site" evidence="9">
    <location>
        <position position="209"/>
    </location>
    <ligand>
        <name>ATP</name>
        <dbReference type="ChEBI" id="CHEBI:30616"/>
    </ligand>
</feature>
<name>A0A669E0F7_ORENI</name>
<evidence type="ECO:0000256" key="8">
    <source>
        <dbReference type="PIRSR" id="PIRSR600239-51"/>
    </source>
</evidence>
<dbReference type="Ensembl" id="ENSONIT00000035700.1">
    <property type="protein sequence ID" value="ENSONIP00000065094.1"/>
    <property type="gene ID" value="ENSONIG00000011525.2"/>
</dbReference>
<proteinExistence type="inferred from homology"/>
<dbReference type="GeneTree" id="ENSGT00940000164321"/>
<feature type="compositionally biased region" description="Polar residues" evidence="11">
    <location>
        <begin position="571"/>
        <end position="589"/>
    </location>
</feature>
<dbReference type="Gene3D" id="1.10.510.10">
    <property type="entry name" value="Transferase(Phosphotransferase) domain 1"/>
    <property type="match status" value="1"/>
</dbReference>
<evidence type="ECO:0000259" key="13">
    <source>
        <dbReference type="PROSITE" id="PS50132"/>
    </source>
</evidence>
<dbReference type="CDD" id="cd05605">
    <property type="entry name" value="STKc_GRK4_like"/>
    <property type="match status" value="1"/>
</dbReference>
<evidence type="ECO:0000313" key="15">
    <source>
        <dbReference type="Ensembl" id="ENSONIP00000065094.1"/>
    </source>
</evidence>
<reference evidence="16" key="1">
    <citation type="submission" date="2012-01" db="EMBL/GenBank/DDBJ databases">
        <title>The Genome Sequence of Oreochromis niloticus (Nile Tilapia).</title>
        <authorList>
            <consortium name="Broad Institute Genome Assembly Team"/>
            <consortium name="Broad Institute Sequencing Platform"/>
            <person name="Di Palma F."/>
            <person name="Johnson J."/>
            <person name="Lander E.S."/>
            <person name="Lindblad-Toh K."/>
        </authorList>
    </citation>
    <scope>NUCLEOTIDE SEQUENCE [LARGE SCALE GENOMIC DNA]</scope>
</reference>
<dbReference type="InterPro" id="IPR000961">
    <property type="entry name" value="AGC-kinase_C"/>
</dbReference>
<protein>
    <recommendedName>
        <fullName evidence="10">G protein-coupled receptor kinase</fullName>
        <ecNumber evidence="10">2.7.11.-</ecNumber>
    </recommendedName>
</protein>
<dbReference type="InterPro" id="IPR008271">
    <property type="entry name" value="Ser/Thr_kinase_AS"/>
</dbReference>
<evidence type="ECO:0000259" key="12">
    <source>
        <dbReference type="PROSITE" id="PS50011"/>
    </source>
</evidence>
<dbReference type="GO" id="GO:0050254">
    <property type="term" value="F:rhodopsin kinase activity"/>
    <property type="evidence" value="ECO:0007669"/>
    <property type="project" value="UniProtKB-ARBA"/>
</dbReference>
<dbReference type="InterPro" id="IPR000239">
    <property type="entry name" value="GPCR_kinase"/>
</dbReference>
<dbReference type="GO" id="GO:0005737">
    <property type="term" value="C:cytoplasm"/>
    <property type="evidence" value="ECO:0007669"/>
    <property type="project" value="TreeGrafter"/>
</dbReference>
<dbReference type="SUPFAM" id="SSF56112">
    <property type="entry name" value="Protein kinase-like (PK-like)"/>
    <property type="match status" value="1"/>
</dbReference>
<evidence type="ECO:0000259" key="14">
    <source>
        <dbReference type="PROSITE" id="PS51285"/>
    </source>
</evidence>
<keyword evidence="7 9" id="KW-0067">ATP-binding</keyword>
<dbReference type="GO" id="GO:0008016">
    <property type="term" value="P:regulation of heart contraction"/>
    <property type="evidence" value="ECO:0007669"/>
    <property type="project" value="Ensembl"/>
</dbReference>
<evidence type="ECO:0000256" key="6">
    <source>
        <dbReference type="ARBA" id="ARBA00022777"/>
    </source>
</evidence>
<dbReference type="Gene3D" id="3.30.200.20">
    <property type="entry name" value="Phosphorylase Kinase, domain 1"/>
    <property type="match status" value="1"/>
</dbReference>
<evidence type="ECO:0000313" key="16">
    <source>
        <dbReference type="Proteomes" id="UP000005207"/>
    </source>
</evidence>
<dbReference type="InParanoid" id="A0A669E0F7"/>
<keyword evidence="5 9" id="KW-0547">Nucleotide-binding</keyword>
<dbReference type="InterPro" id="IPR017441">
    <property type="entry name" value="Protein_kinase_ATP_BS"/>
</dbReference>
<feature type="region of interest" description="Disordered" evidence="11">
    <location>
        <begin position="568"/>
        <end position="604"/>
    </location>
</feature>
<dbReference type="PROSITE" id="PS51285">
    <property type="entry name" value="AGC_KINASE_CTER"/>
    <property type="match status" value="1"/>
</dbReference>
<dbReference type="GO" id="GO:0005524">
    <property type="term" value="F:ATP binding"/>
    <property type="evidence" value="ECO:0007669"/>
    <property type="project" value="UniProtKB-UniRule"/>
</dbReference>
<dbReference type="PROSITE" id="PS50132">
    <property type="entry name" value="RGS"/>
    <property type="match status" value="1"/>
</dbReference>
<evidence type="ECO:0000256" key="1">
    <source>
        <dbReference type="ARBA" id="ARBA00009793"/>
    </source>
</evidence>
<dbReference type="EC" id="2.7.11.-" evidence="10"/>
<dbReference type="SUPFAM" id="SSF48097">
    <property type="entry name" value="Regulator of G-protein signaling, RGS"/>
    <property type="match status" value="1"/>
</dbReference>
<dbReference type="InterPro" id="IPR000719">
    <property type="entry name" value="Prot_kinase_dom"/>
</dbReference>
<evidence type="ECO:0000256" key="5">
    <source>
        <dbReference type="ARBA" id="ARBA00022741"/>
    </source>
</evidence>
<evidence type="ECO:0000256" key="11">
    <source>
        <dbReference type="SAM" id="MobiDB-lite"/>
    </source>
</evidence>
<evidence type="ECO:0000256" key="9">
    <source>
        <dbReference type="PROSITE-ProRule" id="PRU10141"/>
    </source>
</evidence>
<dbReference type="GO" id="GO:0007165">
    <property type="term" value="P:signal transduction"/>
    <property type="evidence" value="ECO:0007669"/>
    <property type="project" value="InterPro"/>
</dbReference>
<evidence type="ECO:0000256" key="3">
    <source>
        <dbReference type="ARBA" id="ARBA00022553"/>
    </source>
</evidence>
<evidence type="ECO:0000256" key="10">
    <source>
        <dbReference type="RuleBase" id="RU000308"/>
    </source>
</evidence>
<dbReference type="Pfam" id="PF00069">
    <property type="entry name" value="Pkinase"/>
    <property type="match status" value="1"/>
</dbReference>
<reference evidence="15" key="3">
    <citation type="submission" date="2025-09" db="UniProtKB">
        <authorList>
            <consortium name="Ensembl"/>
        </authorList>
    </citation>
    <scope>IDENTIFICATION</scope>
</reference>
<dbReference type="SMART" id="SM00133">
    <property type="entry name" value="S_TK_X"/>
    <property type="match status" value="1"/>
</dbReference>
<dbReference type="Proteomes" id="UP000005207">
    <property type="component" value="Linkage group LG7"/>
</dbReference>
<dbReference type="FunFam" id="1.10.510.10:FF:000074">
    <property type="entry name" value="G protein-coupled receptor kinase"/>
    <property type="match status" value="1"/>
</dbReference>
<keyword evidence="6 10" id="KW-0418">Kinase</keyword>
<keyword evidence="2 10" id="KW-0723">Serine/threonine-protein kinase</keyword>
<dbReference type="InterPro" id="IPR036305">
    <property type="entry name" value="RGS_sf"/>
</dbReference>
<dbReference type="PANTHER" id="PTHR24355:SF26">
    <property type="entry name" value="G PROTEIN-COUPLED RECEPTOR KINASE"/>
    <property type="match status" value="1"/>
</dbReference>
<sequence>METIESIAANTALVKAREGGGSKGRSWKWKEMLRFPHITQCKDLAMNIERDYYSLCVKQPIGKKLFQLFCRSRPDLQNYISLQDDLFETRILILCYTSLYPSLSMSPQSSECVSILLRHERSCKQSLELNPCGDVFHGCREDLHKYLSKEPFAQYQDSMFFDRFLQWKQLERQPITKQTFRQYRLLGKGGFGEVWACQVRATGKMYACKKLEKTHVKKRKGEDMALNEKRILEELDSRFVVNLAYAYETKHNLCMVLTMMSGGDLGYHIHRMGSPGLSKDRVHFYAAEVCCGLIHLHQKSILYRDLKPENILLDDHGHIRISDLGLAVKLSEGGARGRVGTLGYMAPEVIGYKHYGMSVDWWGLGCLIYEMTAGRPPFRAKEEHPKASEMERRIQNEHEEYGNQFSKEAKDICSLLLTKDPTKRLGSQESGGRDVKSHPFFQEINFRMLEAGLVNPPFKPDPNLVYCTDVQDIEEFSTVKGVHLDQTDSFFYSEFNTGSNSIIWQNELIETECFKELNVFGPEGSRSPDLDWSRAPESPKRSLLRRIFRKHISFIFLLQQHHSDSDESRENLLSSEGYSKSGIHNSGLNPSRVYTKAPKNNKSL</sequence>